<feature type="region of interest" description="Disordered" evidence="1">
    <location>
        <begin position="258"/>
        <end position="284"/>
    </location>
</feature>
<organism evidence="5 6">
    <name type="scientific">Streptomyces yaanensis</name>
    <dbReference type="NCBI Taxonomy" id="1142239"/>
    <lineage>
        <taxon>Bacteria</taxon>
        <taxon>Bacillati</taxon>
        <taxon>Actinomycetota</taxon>
        <taxon>Actinomycetes</taxon>
        <taxon>Kitasatosporales</taxon>
        <taxon>Streptomycetaceae</taxon>
        <taxon>Streptomyces</taxon>
    </lineage>
</organism>
<keyword evidence="2" id="KW-0472">Membrane</keyword>
<feature type="transmembrane region" description="Helical" evidence="2">
    <location>
        <begin position="419"/>
        <end position="439"/>
    </location>
</feature>
<feature type="region of interest" description="Disordered" evidence="1">
    <location>
        <begin position="537"/>
        <end position="573"/>
    </location>
</feature>
<feature type="transmembrane region" description="Helical" evidence="2">
    <location>
        <begin position="231"/>
        <end position="250"/>
    </location>
</feature>
<protein>
    <submittedName>
        <fullName evidence="5">DUF2207 domain-containing protein</fullName>
    </submittedName>
</protein>
<keyword evidence="2" id="KW-1133">Transmembrane helix</keyword>
<dbReference type="Pfam" id="PF20990">
    <property type="entry name" value="DUF2207_C"/>
    <property type="match status" value="1"/>
</dbReference>
<accession>A0ABV7S5C3</accession>
<feature type="transmembrane region" description="Helical" evidence="2">
    <location>
        <begin position="395"/>
        <end position="413"/>
    </location>
</feature>
<dbReference type="InterPro" id="IPR018702">
    <property type="entry name" value="DUF2207"/>
</dbReference>
<feature type="domain" description="Predicted membrane protein YciQ-like C-terminal" evidence="4">
    <location>
        <begin position="276"/>
        <end position="502"/>
    </location>
</feature>
<proteinExistence type="predicted"/>
<name>A0ABV7S5C3_9ACTN</name>
<evidence type="ECO:0000313" key="5">
    <source>
        <dbReference type="EMBL" id="MFC3571703.1"/>
    </source>
</evidence>
<feature type="compositionally biased region" description="Low complexity" evidence="1">
    <location>
        <begin position="539"/>
        <end position="550"/>
    </location>
</feature>
<keyword evidence="2" id="KW-0812">Transmembrane</keyword>
<feature type="domain" description="DUF2207" evidence="3">
    <location>
        <begin position="18"/>
        <end position="200"/>
    </location>
</feature>
<evidence type="ECO:0000259" key="3">
    <source>
        <dbReference type="Pfam" id="PF09972"/>
    </source>
</evidence>
<feature type="compositionally biased region" description="Gly residues" evidence="1">
    <location>
        <begin position="551"/>
        <end position="573"/>
    </location>
</feature>
<dbReference type="Proteomes" id="UP001595701">
    <property type="component" value="Unassembled WGS sequence"/>
</dbReference>
<evidence type="ECO:0000256" key="1">
    <source>
        <dbReference type="SAM" id="MobiDB-lite"/>
    </source>
</evidence>
<dbReference type="Pfam" id="PF09972">
    <property type="entry name" value="DUF2207"/>
    <property type="match status" value="1"/>
</dbReference>
<sequence>MLAGAVAVARAGANTERVTTMWVGARIAADGSARITEVIDYDFGHDGTTKHGIYRDLPDLPYDEEAAEVAVTLDGARVPWELTTGDYYLEPNGHREIATRIKVGDPGRSVNGLHRYRVQYTLQGVVRKGRLAWNAVGTGWRIDRSRVEIHVVAPYALTGPRCVHGTDGSHKSCTVESAGPGQLTVTLDRLKGKEGLTLYASRGQGSTGQAALPAPPTGTAVGTSLTYPGRVALSAAGLALAAAALTIGLLRFVGRDPAAPEGADGTPATDGSSPTPPQGLGPAQGGILLAERVEPQHQVAWLLGAAADGHLTISGTDRAPTLRRRTNGAGPADPVTREVLRYIFAGRGQVTLGGYDSSFRTGWQALTRHLEEWRDDSGLWDPAAVRRARAARPTGIVATLLGLVTTVVGAVLGGGRHPAGEPVLVVGAIVFGAGLALWLRSWELNRRTPEGSAQRLRTEAFRRYLADPSAFPDQEPLDDDQVRLYTAWAAAFGLGSRWRQALEASAVATRYRSSPAVRFGPAQAVGLLYAARVSHTAPSSSSSSGSSSSGSFGGGGSDGGVGGGAGGGGGGSW</sequence>
<evidence type="ECO:0000259" key="4">
    <source>
        <dbReference type="Pfam" id="PF20990"/>
    </source>
</evidence>
<evidence type="ECO:0000256" key="2">
    <source>
        <dbReference type="SAM" id="Phobius"/>
    </source>
</evidence>
<reference evidence="6" key="1">
    <citation type="journal article" date="2019" name="Int. J. Syst. Evol. Microbiol.">
        <title>The Global Catalogue of Microorganisms (GCM) 10K type strain sequencing project: providing services to taxonomists for standard genome sequencing and annotation.</title>
        <authorList>
            <consortium name="The Broad Institute Genomics Platform"/>
            <consortium name="The Broad Institute Genome Sequencing Center for Infectious Disease"/>
            <person name="Wu L."/>
            <person name="Ma J."/>
        </authorList>
    </citation>
    <scope>NUCLEOTIDE SEQUENCE [LARGE SCALE GENOMIC DNA]</scope>
    <source>
        <strain evidence="6">CGMCC 4.7035</strain>
    </source>
</reference>
<dbReference type="InterPro" id="IPR048389">
    <property type="entry name" value="YciQ-like_C"/>
</dbReference>
<comment type="caution">
    <text evidence="5">The sequence shown here is derived from an EMBL/GenBank/DDBJ whole genome shotgun (WGS) entry which is preliminary data.</text>
</comment>
<gene>
    <name evidence="5" type="ORF">ACFOZ0_00030</name>
</gene>
<evidence type="ECO:0000313" key="6">
    <source>
        <dbReference type="Proteomes" id="UP001595701"/>
    </source>
</evidence>
<dbReference type="EMBL" id="JBHRWR010000001">
    <property type="protein sequence ID" value="MFC3571703.1"/>
    <property type="molecule type" value="Genomic_DNA"/>
</dbReference>
<keyword evidence="6" id="KW-1185">Reference proteome</keyword>